<evidence type="ECO:0000256" key="2">
    <source>
        <dbReference type="ARBA" id="ARBA00004496"/>
    </source>
</evidence>
<feature type="region of interest" description="Disordered" evidence="14">
    <location>
        <begin position="58"/>
        <end position="81"/>
    </location>
</feature>
<accession>A0A9D3LVK4</accession>
<comment type="caution">
    <text evidence="16">The sequence shown here is derived from an EMBL/GenBank/DDBJ whole genome shotgun (WGS) entry which is preliminary data.</text>
</comment>
<keyword evidence="8" id="KW-0677">Repeat</keyword>
<keyword evidence="4" id="KW-1003">Cell membrane</keyword>
<evidence type="ECO:0000256" key="1">
    <source>
        <dbReference type="ARBA" id="ARBA00004236"/>
    </source>
</evidence>
<comment type="function">
    <text evidence="12">Regulatory subunit of the cAMP-dependent protein kinases involved in cAMP signaling in cells. Type II regulatory chains mediate membrane association by binding to anchoring proteins, including the MAP2 kinase.</text>
</comment>
<dbReference type="InterPro" id="IPR018490">
    <property type="entry name" value="cNMP-bd_dom_sf"/>
</dbReference>
<dbReference type="GO" id="GO:0005829">
    <property type="term" value="C:cytosol"/>
    <property type="evidence" value="ECO:0007669"/>
    <property type="project" value="TreeGrafter"/>
</dbReference>
<evidence type="ECO:0000256" key="7">
    <source>
        <dbReference type="ARBA" id="ARBA00022566"/>
    </source>
</evidence>
<dbReference type="GO" id="GO:0005952">
    <property type="term" value="C:cAMP-dependent protein kinase complex"/>
    <property type="evidence" value="ECO:0007669"/>
    <property type="project" value="InterPro"/>
</dbReference>
<dbReference type="GO" id="GO:0004862">
    <property type="term" value="F:cAMP-dependent protein kinase inhibitor activity"/>
    <property type="evidence" value="ECO:0007669"/>
    <property type="project" value="TreeGrafter"/>
</dbReference>
<dbReference type="Proteomes" id="UP001044222">
    <property type="component" value="Chromosome 12"/>
</dbReference>
<dbReference type="GO" id="GO:0034236">
    <property type="term" value="F:protein kinase A catalytic subunit binding"/>
    <property type="evidence" value="ECO:0007669"/>
    <property type="project" value="TreeGrafter"/>
</dbReference>
<dbReference type="InterPro" id="IPR050503">
    <property type="entry name" value="cAMP-dep_PK_reg_su-like"/>
</dbReference>
<protein>
    <recommendedName>
        <fullName evidence="13">cAMP-dependent protein kinase type II-alpha regulatory subunit</fullName>
    </recommendedName>
</protein>
<dbReference type="EMBL" id="JAFIRN010000012">
    <property type="protein sequence ID" value="KAG5837845.1"/>
    <property type="molecule type" value="Genomic_DNA"/>
</dbReference>
<evidence type="ECO:0000256" key="4">
    <source>
        <dbReference type="ARBA" id="ARBA00022475"/>
    </source>
</evidence>
<feature type="compositionally biased region" description="Pro residues" evidence="14">
    <location>
        <begin position="59"/>
        <end position="68"/>
    </location>
</feature>
<dbReference type="PROSITE" id="PS00888">
    <property type="entry name" value="CNMP_BINDING_1"/>
    <property type="match status" value="1"/>
</dbReference>
<sequence length="81" mass="8970">MFELRVQPQQHVIDQGDDGDNFYVIERGVYDIVVRGCCVGQYDNKGSFGELALMYNTPEPRPSPPPPRGRCGAWTGPRSAG</sequence>
<organism evidence="16 17">
    <name type="scientific">Anguilla anguilla</name>
    <name type="common">European freshwater eel</name>
    <name type="synonym">Muraena anguilla</name>
    <dbReference type="NCBI Taxonomy" id="7936"/>
    <lineage>
        <taxon>Eukaryota</taxon>
        <taxon>Metazoa</taxon>
        <taxon>Chordata</taxon>
        <taxon>Craniata</taxon>
        <taxon>Vertebrata</taxon>
        <taxon>Euteleostomi</taxon>
        <taxon>Actinopterygii</taxon>
        <taxon>Neopterygii</taxon>
        <taxon>Teleostei</taxon>
        <taxon>Anguilliformes</taxon>
        <taxon>Anguillidae</taxon>
        <taxon>Anguilla</taxon>
    </lineage>
</organism>
<evidence type="ECO:0000256" key="11">
    <source>
        <dbReference type="ARBA" id="ARBA00023149"/>
    </source>
</evidence>
<evidence type="ECO:0000256" key="12">
    <source>
        <dbReference type="ARBA" id="ARBA00037198"/>
    </source>
</evidence>
<evidence type="ECO:0000256" key="13">
    <source>
        <dbReference type="ARBA" id="ARBA00041039"/>
    </source>
</evidence>
<keyword evidence="9" id="KW-0547">Nucleotide-binding</keyword>
<dbReference type="InterPro" id="IPR018488">
    <property type="entry name" value="cNMP-bd_CS"/>
</dbReference>
<dbReference type="CDD" id="cd00038">
    <property type="entry name" value="CAP_ED"/>
    <property type="match status" value="1"/>
</dbReference>
<evidence type="ECO:0000313" key="16">
    <source>
        <dbReference type="EMBL" id="KAG5837845.1"/>
    </source>
</evidence>
<evidence type="ECO:0000313" key="17">
    <source>
        <dbReference type="Proteomes" id="UP001044222"/>
    </source>
</evidence>
<dbReference type="Gene3D" id="2.60.120.10">
    <property type="entry name" value="Jelly Rolls"/>
    <property type="match status" value="1"/>
</dbReference>
<reference evidence="16" key="1">
    <citation type="submission" date="2021-01" db="EMBL/GenBank/DDBJ databases">
        <title>A chromosome-scale assembly of European eel, Anguilla anguilla.</title>
        <authorList>
            <person name="Henkel C."/>
            <person name="Jong-Raadsen S.A."/>
            <person name="Dufour S."/>
            <person name="Weltzien F.-A."/>
            <person name="Palstra A.P."/>
            <person name="Pelster B."/>
            <person name="Spaink H.P."/>
            <person name="Van Den Thillart G.E."/>
            <person name="Jansen H."/>
            <person name="Zahm M."/>
            <person name="Klopp C."/>
            <person name="Cedric C."/>
            <person name="Louis A."/>
            <person name="Berthelot C."/>
            <person name="Parey E."/>
            <person name="Roest Crollius H."/>
            <person name="Montfort J."/>
            <person name="Robinson-Rechavi M."/>
            <person name="Bucao C."/>
            <person name="Bouchez O."/>
            <person name="Gislard M."/>
            <person name="Lluch J."/>
            <person name="Milhes M."/>
            <person name="Lampietro C."/>
            <person name="Lopez Roques C."/>
            <person name="Donnadieu C."/>
            <person name="Braasch I."/>
            <person name="Desvignes T."/>
            <person name="Postlethwait J."/>
            <person name="Bobe J."/>
            <person name="Guiguen Y."/>
            <person name="Dirks R."/>
        </authorList>
    </citation>
    <scope>NUCLEOTIDE SEQUENCE</scope>
    <source>
        <strain evidence="16">Tag_6206</strain>
        <tissue evidence="16">Liver</tissue>
    </source>
</reference>
<evidence type="ECO:0000259" key="15">
    <source>
        <dbReference type="PROSITE" id="PS50042"/>
    </source>
</evidence>
<feature type="domain" description="Cyclic nucleotide-binding" evidence="15">
    <location>
        <begin position="1"/>
        <end position="63"/>
    </location>
</feature>
<keyword evidence="6" id="KW-0597">Phosphoprotein</keyword>
<dbReference type="PANTHER" id="PTHR11635">
    <property type="entry name" value="CAMP-DEPENDENT PROTEIN KINASE REGULATORY CHAIN"/>
    <property type="match status" value="1"/>
</dbReference>
<dbReference type="SUPFAM" id="SSF51206">
    <property type="entry name" value="cAMP-binding domain-like"/>
    <property type="match status" value="1"/>
</dbReference>
<keyword evidence="7" id="KW-0116">cAMP-binding</keyword>
<keyword evidence="5" id="KW-0963">Cytoplasm</keyword>
<dbReference type="PANTHER" id="PTHR11635:SF153">
    <property type="entry name" value="CAMP-DEPENDENT PROTEIN KINASE TYPE II-ALPHA REGULATORY SUBUNIT"/>
    <property type="match status" value="1"/>
</dbReference>
<evidence type="ECO:0000256" key="10">
    <source>
        <dbReference type="ARBA" id="ARBA00023136"/>
    </source>
</evidence>
<comment type="subcellular location">
    <subcellularLocation>
        <location evidence="1">Cell membrane</location>
    </subcellularLocation>
    <subcellularLocation>
        <location evidence="2">Cytoplasm</location>
    </subcellularLocation>
</comment>
<keyword evidence="11" id="KW-0114">cAMP</keyword>
<evidence type="ECO:0000256" key="3">
    <source>
        <dbReference type="ARBA" id="ARBA00005753"/>
    </source>
</evidence>
<gene>
    <name evidence="16" type="ORF">ANANG_G00217350</name>
</gene>
<keyword evidence="10" id="KW-0472">Membrane</keyword>
<dbReference type="InterPro" id="IPR014710">
    <property type="entry name" value="RmlC-like_jellyroll"/>
</dbReference>
<comment type="similarity">
    <text evidence="3">Belongs to the cAMP-dependent kinase regulatory chain family.</text>
</comment>
<keyword evidence="17" id="KW-1185">Reference proteome</keyword>
<dbReference type="InterPro" id="IPR000595">
    <property type="entry name" value="cNMP-bd_dom"/>
</dbReference>
<evidence type="ECO:0000256" key="6">
    <source>
        <dbReference type="ARBA" id="ARBA00022553"/>
    </source>
</evidence>
<evidence type="ECO:0000256" key="14">
    <source>
        <dbReference type="SAM" id="MobiDB-lite"/>
    </source>
</evidence>
<evidence type="ECO:0000256" key="9">
    <source>
        <dbReference type="ARBA" id="ARBA00022741"/>
    </source>
</evidence>
<evidence type="ECO:0000256" key="5">
    <source>
        <dbReference type="ARBA" id="ARBA00022490"/>
    </source>
</evidence>
<name>A0A9D3LVK4_ANGAN</name>
<dbReference type="PRINTS" id="PR00103">
    <property type="entry name" value="CAMPKINASE"/>
</dbReference>
<proteinExistence type="inferred from homology"/>
<dbReference type="GO" id="GO:0005886">
    <property type="term" value="C:plasma membrane"/>
    <property type="evidence" value="ECO:0007669"/>
    <property type="project" value="UniProtKB-SubCell"/>
</dbReference>
<evidence type="ECO:0000256" key="8">
    <source>
        <dbReference type="ARBA" id="ARBA00022737"/>
    </source>
</evidence>
<dbReference type="PROSITE" id="PS50042">
    <property type="entry name" value="CNMP_BINDING_3"/>
    <property type="match status" value="1"/>
</dbReference>
<dbReference type="GO" id="GO:0030552">
    <property type="term" value="F:cAMP binding"/>
    <property type="evidence" value="ECO:0007669"/>
    <property type="project" value="UniProtKB-KW"/>
</dbReference>
<dbReference type="AlphaFoldDB" id="A0A9D3LVK4"/>